<dbReference type="Proteomes" id="UP000554482">
    <property type="component" value="Unassembled WGS sequence"/>
</dbReference>
<dbReference type="CDD" id="cd01837">
    <property type="entry name" value="SGNH_plant_lipase_like"/>
    <property type="match status" value="2"/>
</dbReference>
<sequence>MSKNHYYIEFLFVSIFLHILLVKCHNNIPRAPALYVFGDSLSDSGNNNFLRTVAKVNYKPYGVDFPYGATGRFTNGKTFVDFLAQSLRLPFPPPYLRLLAENKTRITSGVNYASGSAGILPETGTAMGDNLSFGKQIKYFHDTTLGLKIFKTRAEHSKHLSKSIFFISIGSNDYMANYLQPTMFKTSQIYTPHKFAAHLIDGLKLGLMRLYRLGARKFVVFNISRIGCIPAVVYRTNPKPSTPCVEDINKLVLLYNTRLPRAIKELECILVGSTFVLGDAYNLNKTSFQAGFTSVQTPCCKINANGICIPNSPPCSDSRKHLLYDAFHPTEVVNQASANDCFYGSFSSPALYVFGDSLSDSGNNNFLQTQLKANYKPYGVDFPSGATGRFTNGKTFVDFIAQLMGLPLPPPYLSLSNVDKTTIATGVNYASGSAGILPETGTAFGDNLNFEEQIKYFQDPLLGQKIFKTPAERSKHMSDSIFFISIGSNDYILNYLQPEKYNSSRIHSPQQFAALLADGLKQGLMKLYAIGARKFVVFNIGRVGCVPAMANKPSQRTPCVENVHSLILLYNTKLPRLLNHLQRILNGSTFVRGDAYIMNKTSSQAGFRGIQTPCCTVNSYGMCVPNSIPCPDRNKFLVLDSFHPTEVVNQASANDCFSGSYSCVPLNVKQLAQKQQPLSEATHSMPEL</sequence>
<gene>
    <name evidence="9" type="ORF">FRX31_002972</name>
</gene>
<feature type="signal peptide" evidence="8">
    <location>
        <begin position="1"/>
        <end position="24"/>
    </location>
</feature>
<dbReference type="OrthoDB" id="1600564at2759"/>
<protein>
    <submittedName>
        <fullName evidence="9">GDSL esterase/lipase</fullName>
    </submittedName>
</protein>
<keyword evidence="7" id="KW-0443">Lipid metabolism</keyword>
<dbReference type="InterPro" id="IPR036514">
    <property type="entry name" value="SGNH_hydro_sf"/>
</dbReference>
<evidence type="ECO:0000256" key="4">
    <source>
        <dbReference type="ARBA" id="ARBA00022729"/>
    </source>
</evidence>
<keyword evidence="10" id="KW-1185">Reference proteome</keyword>
<dbReference type="GO" id="GO:0016788">
    <property type="term" value="F:hydrolase activity, acting on ester bonds"/>
    <property type="evidence" value="ECO:0007669"/>
    <property type="project" value="InterPro"/>
</dbReference>
<feature type="chain" id="PRO_5029591813" evidence="8">
    <location>
        <begin position="25"/>
        <end position="688"/>
    </location>
</feature>
<reference evidence="9 10" key="1">
    <citation type="submission" date="2020-06" db="EMBL/GenBank/DDBJ databases">
        <title>Transcriptomic and genomic resources for Thalictrum thalictroides and T. hernandezii: Facilitating candidate gene discovery in an emerging model plant lineage.</title>
        <authorList>
            <person name="Arias T."/>
            <person name="Riano-Pachon D.M."/>
            <person name="Di Stilio V.S."/>
        </authorList>
    </citation>
    <scope>NUCLEOTIDE SEQUENCE [LARGE SCALE GENOMIC DNA]</scope>
    <source>
        <strain evidence="10">cv. WT478/WT964</strain>
        <tissue evidence="9">Leaves</tissue>
    </source>
</reference>
<dbReference type="GO" id="GO:0016042">
    <property type="term" value="P:lipid catabolic process"/>
    <property type="evidence" value="ECO:0007669"/>
    <property type="project" value="UniProtKB-KW"/>
</dbReference>
<evidence type="ECO:0000313" key="9">
    <source>
        <dbReference type="EMBL" id="KAF5207436.1"/>
    </source>
</evidence>
<comment type="subcellular location">
    <subcellularLocation>
        <location evidence="1">Secreted</location>
    </subcellularLocation>
</comment>
<evidence type="ECO:0000256" key="2">
    <source>
        <dbReference type="ARBA" id="ARBA00008668"/>
    </source>
</evidence>
<dbReference type="AlphaFoldDB" id="A0A7J6XCC5"/>
<dbReference type="GO" id="GO:0005576">
    <property type="term" value="C:extracellular region"/>
    <property type="evidence" value="ECO:0007669"/>
    <property type="project" value="UniProtKB-SubCell"/>
</dbReference>
<keyword evidence="6" id="KW-0442">Lipid degradation</keyword>
<comment type="caution">
    <text evidence="9">The sequence shown here is derived from an EMBL/GenBank/DDBJ whole genome shotgun (WGS) entry which is preliminary data.</text>
</comment>
<dbReference type="Pfam" id="PF00657">
    <property type="entry name" value="Lipase_GDSL"/>
    <property type="match status" value="2"/>
</dbReference>
<organism evidence="9 10">
    <name type="scientific">Thalictrum thalictroides</name>
    <name type="common">Rue-anemone</name>
    <name type="synonym">Anemone thalictroides</name>
    <dbReference type="NCBI Taxonomy" id="46969"/>
    <lineage>
        <taxon>Eukaryota</taxon>
        <taxon>Viridiplantae</taxon>
        <taxon>Streptophyta</taxon>
        <taxon>Embryophyta</taxon>
        <taxon>Tracheophyta</taxon>
        <taxon>Spermatophyta</taxon>
        <taxon>Magnoliopsida</taxon>
        <taxon>Ranunculales</taxon>
        <taxon>Ranunculaceae</taxon>
        <taxon>Thalictroideae</taxon>
        <taxon>Thalictrum</taxon>
    </lineage>
</organism>
<keyword evidence="4 8" id="KW-0732">Signal</keyword>
<proteinExistence type="inferred from homology"/>
<keyword evidence="5" id="KW-0378">Hydrolase</keyword>
<dbReference type="FunFam" id="3.40.50.1110:FF:000003">
    <property type="entry name" value="GDSL esterase/lipase APG"/>
    <property type="match status" value="2"/>
</dbReference>
<evidence type="ECO:0000256" key="5">
    <source>
        <dbReference type="ARBA" id="ARBA00022801"/>
    </source>
</evidence>
<comment type="similarity">
    <text evidence="2">Belongs to the 'GDSL' lipolytic enzyme family.</text>
</comment>
<keyword evidence="3" id="KW-0964">Secreted</keyword>
<evidence type="ECO:0000256" key="7">
    <source>
        <dbReference type="ARBA" id="ARBA00023098"/>
    </source>
</evidence>
<dbReference type="EMBL" id="JABWDY010001422">
    <property type="protein sequence ID" value="KAF5207436.1"/>
    <property type="molecule type" value="Genomic_DNA"/>
</dbReference>
<dbReference type="InterPro" id="IPR051238">
    <property type="entry name" value="GDSL_esterase/lipase"/>
</dbReference>
<dbReference type="InterPro" id="IPR035669">
    <property type="entry name" value="SGNH_plant_lipase-like"/>
</dbReference>
<dbReference type="PANTHER" id="PTHR45650">
    <property type="entry name" value="GDSL-LIKE LIPASE/ACYLHYDROLASE-RELATED"/>
    <property type="match status" value="1"/>
</dbReference>
<dbReference type="InterPro" id="IPR001087">
    <property type="entry name" value="GDSL"/>
</dbReference>
<name>A0A7J6XCC5_THATH</name>
<evidence type="ECO:0000256" key="8">
    <source>
        <dbReference type="SAM" id="SignalP"/>
    </source>
</evidence>
<evidence type="ECO:0000256" key="3">
    <source>
        <dbReference type="ARBA" id="ARBA00022525"/>
    </source>
</evidence>
<evidence type="ECO:0000256" key="6">
    <source>
        <dbReference type="ARBA" id="ARBA00022963"/>
    </source>
</evidence>
<dbReference type="PANTHER" id="PTHR45650:SF14">
    <property type="entry name" value="GDSL ESTERASE_LIPASE 7-LIKE"/>
    <property type="match status" value="1"/>
</dbReference>
<dbReference type="Gene3D" id="3.40.50.1110">
    <property type="entry name" value="SGNH hydrolase"/>
    <property type="match status" value="2"/>
</dbReference>
<evidence type="ECO:0000256" key="1">
    <source>
        <dbReference type="ARBA" id="ARBA00004613"/>
    </source>
</evidence>
<accession>A0A7J6XCC5</accession>
<evidence type="ECO:0000313" key="10">
    <source>
        <dbReference type="Proteomes" id="UP000554482"/>
    </source>
</evidence>